<dbReference type="AlphaFoldDB" id="A0A1N7NXT6"/>
<dbReference type="PROSITE" id="PS51318">
    <property type="entry name" value="TAT"/>
    <property type="match status" value="1"/>
</dbReference>
<dbReference type="Proteomes" id="UP000186684">
    <property type="component" value="Unassembled WGS sequence"/>
</dbReference>
<name>A0A1N7NXT6_9RHOB</name>
<dbReference type="OrthoDB" id="2874181at2"/>
<dbReference type="PANTHER" id="PTHR11474:SF76">
    <property type="entry name" value="SHKT DOMAIN-CONTAINING PROTEIN"/>
    <property type="match status" value="1"/>
</dbReference>
<proteinExistence type="predicted"/>
<dbReference type="PROSITE" id="PS00498">
    <property type="entry name" value="TYROSINASE_2"/>
    <property type="match status" value="1"/>
</dbReference>
<keyword evidence="6" id="KW-1185">Reference proteome</keyword>
<dbReference type="STRING" id="633194.SAMN05421759_11111"/>
<dbReference type="PRINTS" id="PR00092">
    <property type="entry name" value="TYROSINASE"/>
</dbReference>
<dbReference type="Gene3D" id="1.10.1280.10">
    <property type="entry name" value="Di-copper center containing domain from catechol oxidase"/>
    <property type="match status" value="1"/>
</dbReference>
<dbReference type="GO" id="GO:0016491">
    <property type="term" value="F:oxidoreductase activity"/>
    <property type="evidence" value="ECO:0007669"/>
    <property type="project" value="InterPro"/>
</dbReference>
<evidence type="ECO:0000259" key="3">
    <source>
        <dbReference type="PROSITE" id="PS00497"/>
    </source>
</evidence>
<dbReference type="PROSITE" id="PS00497">
    <property type="entry name" value="TYROSINASE_1"/>
    <property type="match status" value="1"/>
</dbReference>
<keyword evidence="2" id="KW-0186">Copper</keyword>
<keyword evidence="1" id="KW-0479">Metal-binding</keyword>
<accession>A0A1N7NXT6</accession>
<reference evidence="6" key="1">
    <citation type="submission" date="2017-01" db="EMBL/GenBank/DDBJ databases">
        <authorList>
            <person name="Varghese N."/>
            <person name="Submissions S."/>
        </authorList>
    </citation>
    <scope>NUCLEOTIDE SEQUENCE [LARGE SCALE GENOMIC DNA]</scope>
    <source>
        <strain evidence="6">DSM 29430</strain>
    </source>
</reference>
<dbReference type="InterPro" id="IPR008922">
    <property type="entry name" value="Di-copper_centre_dom_sf"/>
</dbReference>
<feature type="domain" description="Tyrosinase copper-binding" evidence="3">
    <location>
        <begin position="91"/>
        <end position="108"/>
    </location>
</feature>
<dbReference type="InterPro" id="IPR002227">
    <property type="entry name" value="Tyrosinase_Cu-bd"/>
</dbReference>
<dbReference type="PANTHER" id="PTHR11474">
    <property type="entry name" value="TYROSINASE FAMILY MEMBER"/>
    <property type="match status" value="1"/>
</dbReference>
<dbReference type="SUPFAM" id="SSF48056">
    <property type="entry name" value="Di-copper centre-containing domain"/>
    <property type="match status" value="1"/>
</dbReference>
<evidence type="ECO:0000259" key="4">
    <source>
        <dbReference type="PROSITE" id="PS00498"/>
    </source>
</evidence>
<feature type="domain" description="Tyrosinase copper-binding" evidence="4">
    <location>
        <begin position="315"/>
        <end position="326"/>
    </location>
</feature>
<evidence type="ECO:0000256" key="1">
    <source>
        <dbReference type="ARBA" id="ARBA00022723"/>
    </source>
</evidence>
<dbReference type="EMBL" id="FTOQ01000011">
    <property type="protein sequence ID" value="SIT03143.1"/>
    <property type="molecule type" value="Genomic_DNA"/>
</dbReference>
<evidence type="ECO:0000313" key="6">
    <source>
        <dbReference type="Proteomes" id="UP000186684"/>
    </source>
</evidence>
<dbReference type="Pfam" id="PF00264">
    <property type="entry name" value="Tyrosinase"/>
    <property type="match status" value="1"/>
</dbReference>
<dbReference type="InterPro" id="IPR006311">
    <property type="entry name" value="TAT_signal"/>
</dbReference>
<protein>
    <submittedName>
        <fullName evidence="5">Common central domain of tyrosinase</fullName>
    </submittedName>
</protein>
<sequence>MTANRPAHGTATLSRRTLLQGATLGAAVLAAPHIARAASHQGVVRHSMTSPEGLEHMMTYRRAVDTMLSLDATDPHNWHRYALIHLMDCPHMNWWFFVWHRPYTGYFERIIRIYGEDDTFALPFWDWTKDQRVPDTMLMSDADPDNPLDPRSAKYPDWSTFENTFHDAFEAVWNGFDDAQRLQLDTRGYPDFDSFWTGDPTLYLGVKPNFTDDRTRARSKTAEAPDLTGTGLSAVQYGSYKAGLTTPNFLTTRQMVGGAPATVGGLNTAQTLTHDGSSSFGSLVEGQPHNLVHNNLGFPTDTNMGWMPSLLSPIDPIFFMHHCNVDRLWDIWTRRQQANNRSPYPAEGLQAELFNREAFLFYIDEAKNPAPSTAGQSMDIDPTWGYSYADGTGSELVAPDTGTSTVFAAQSTARGNAPFGNQQFGTLTLAVPGALAERVPAPENRQVAHIVIMPPTVLRGVSFDVFVVPEGQAPDTSRDSAEFAGSAEFFGMGVHHGGDLGFSIDITEALDRLHAQGILDPGASFDVAVVTVGREDTDGADAGMGRGAILKSVSVETIVTG</sequence>
<evidence type="ECO:0000313" key="5">
    <source>
        <dbReference type="EMBL" id="SIT03143.1"/>
    </source>
</evidence>
<organism evidence="5 6">
    <name type="scientific">Roseivivax lentus</name>
    <dbReference type="NCBI Taxonomy" id="633194"/>
    <lineage>
        <taxon>Bacteria</taxon>
        <taxon>Pseudomonadati</taxon>
        <taxon>Pseudomonadota</taxon>
        <taxon>Alphaproteobacteria</taxon>
        <taxon>Rhodobacterales</taxon>
        <taxon>Roseobacteraceae</taxon>
        <taxon>Roseivivax</taxon>
    </lineage>
</organism>
<dbReference type="RefSeq" id="WP_083950638.1">
    <property type="nucleotide sequence ID" value="NZ_FTOQ01000011.1"/>
</dbReference>
<dbReference type="InterPro" id="IPR050316">
    <property type="entry name" value="Tyrosinase/Hemocyanin"/>
</dbReference>
<evidence type="ECO:0000256" key="2">
    <source>
        <dbReference type="ARBA" id="ARBA00023008"/>
    </source>
</evidence>
<dbReference type="GO" id="GO:0046872">
    <property type="term" value="F:metal ion binding"/>
    <property type="evidence" value="ECO:0007669"/>
    <property type="project" value="UniProtKB-KW"/>
</dbReference>
<gene>
    <name evidence="5" type="ORF">SAMN05421759_11111</name>
</gene>